<feature type="domain" description="Cyclic nucleotide-binding" evidence="11">
    <location>
        <begin position="481"/>
        <end position="531"/>
    </location>
</feature>
<evidence type="ECO:0000259" key="11">
    <source>
        <dbReference type="PROSITE" id="PS50042"/>
    </source>
</evidence>
<keyword evidence="8" id="KW-0325">Glycoprotein</keyword>
<evidence type="ECO:0000313" key="12">
    <source>
        <dbReference type="EMBL" id="GFS66572.1"/>
    </source>
</evidence>
<dbReference type="InterPro" id="IPR000595">
    <property type="entry name" value="cNMP-bd_dom"/>
</dbReference>
<keyword evidence="13" id="KW-1185">Reference proteome</keyword>
<dbReference type="InterPro" id="IPR027359">
    <property type="entry name" value="Volt_channel_dom_sf"/>
</dbReference>
<gene>
    <name evidence="12" type="primary">NHX7_0</name>
    <name evidence="12" type="ORF">NPIL_231271</name>
</gene>
<dbReference type="Proteomes" id="UP000887013">
    <property type="component" value="Unassembled WGS sequence"/>
</dbReference>
<dbReference type="PANTHER" id="PTHR45628:SF7">
    <property type="entry name" value="VOLTAGE-DEPENDENT CALCIUM CHANNEL TYPE A SUBUNIT ALPHA-1"/>
    <property type="match status" value="1"/>
</dbReference>
<dbReference type="PROSITE" id="PS50042">
    <property type="entry name" value="CNMP_BINDING_3"/>
    <property type="match status" value="1"/>
</dbReference>
<keyword evidence="7 10" id="KW-0472">Membrane</keyword>
<organism evidence="12 13">
    <name type="scientific">Nephila pilipes</name>
    <name type="common">Giant wood spider</name>
    <name type="synonym">Nephila maculata</name>
    <dbReference type="NCBI Taxonomy" id="299642"/>
    <lineage>
        <taxon>Eukaryota</taxon>
        <taxon>Metazoa</taxon>
        <taxon>Ecdysozoa</taxon>
        <taxon>Arthropoda</taxon>
        <taxon>Chelicerata</taxon>
        <taxon>Arachnida</taxon>
        <taxon>Araneae</taxon>
        <taxon>Araneomorphae</taxon>
        <taxon>Entelegynae</taxon>
        <taxon>Araneoidea</taxon>
        <taxon>Nephilidae</taxon>
        <taxon>Nephila</taxon>
    </lineage>
</organism>
<dbReference type="InterPro" id="IPR018490">
    <property type="entry name" value="cNMP-bd_dom_sf"/>
</dbReference>
<proteinExistence type="predicted"/>
<evidence type="ECO:0000256" key="3">
    <source>
        <dbReference type="ARBA" id="ARBA00022692"/>
    </source>
</evidence>
<dbReference type="SUPFAM" id="SSF51206">
    <property type="entry name" value="cAMP-binding domain-like"/>
    <property type="match status" value="1"/>
</dbReference>
<keyword evidence="4" id="KW-0851">Voltage-gated channel</keyword>
<accession>A0A8X6JXT0</accession>
<evidence type="ECO:0000256" key="8">
    <source>
        <dbReference type="ARBA" id="ARBA00023180"/>
    </source>
</evidence>
<evidence type="ECO:0000256" key="10">
    <source>
        <dbReference type="SAM" id="Phobius"/>
    </source>
</evidence>
<feature type="transmembrane region" description="Helical" evidence="10">
    <location>
        <begin position="265"/>
        <end position="288"/>
    </location>
</feature>
<sequence>MGNAIACATEIRQKSIRICKTDWRYKKADWIWLLQKTKLHDPYKGGLYGDDPAMSSLFIPYGTCDECMVSLMPYIPSDRERKDLDEAARKKVLRAMKGFLWRQFRNGLIQRRALKFLSKEADNACDSSNKYLRAKELSSKFTKSRSLYRWLVKNISNPLEKIKLQESSYEREIQQLKFKHRRVLGKFCSKCYFSWWFEPLIMIVIVFNIAQIIIDGFMVRYLKMMEYSILVNILSIVFMVFYVSEIVMKVLVLGWHYYIMNPWNTFHFAVSVIAVIGGTVDYILIYYYPLSLSFFLYSRLLIVLRLVEIYRILRMFLFYFLSLLREYYSEELYYEYDVGRGFLFANQDVLQKIEAIVDFGPCVQIPLTICEENIIQMLDNLTEFEEDFPAIAFALQSNRAARRILNKVRTVLERFKEKSLILREDIRILKEVLFQMTKEVVYAPRVRPVIHDVSKILEESDWIRFADASKIILENHIICSYRRGEIIQEVGKPHQYVYVIVSGIVKVLWNNAESKTSPDQTYNKLPNTDTFLFFKLNGENEIWDFLITSQTLGLLGYLQKTKSVTTAVCEKDCELLQINYAFLKSAEEEYKINYAMWRMVAINVGVSILKKQPRYMDYNDDDIKMLLQKGILPSLHEMVNWKVPSVIDDMVLIQGRVKDSQNALKFIGPAYIPNTCKNLIVLGNIDKRPQVVMILLPIEEYNFKLCRHWTNPAEISSSGLCTLHCAGVQIL</sequence>
<feature type="transmembrane region" description="Helical" evidence="10">
    <location>
        <begin position="195"/>
        <end position="217"/>
    </location>
</feature>
<keyword evidence="2" id="KW-0813">Transport</keyword>
<dbReference type="Gene3D" id="2.60.120.10">
    <property type="entry name" value="Jelly Rolls"/>
    <property type="match status" value="1"/>
</dbReference>
<dbReference type="AlphaFoldDB" id="A0A8X6JXT0"/>
<dbReference type="EMBL" id="BMAW01094630">
    <property type="protein sequence ID" value="GFS66572.1"/>
    <property type="molecule type" value="Genomic_DNA"/>
</dbReference>
<comment type="caution">
    <text evidence="12">The sequence shown here is derived from an EMBL/GenBank/DDBJ whole genome shotgun (WGS) entry which is preliminary data.</text>
</comment>
<evidence type="ECO:0000256" key="1">
    <source>
        <dbReference type="ARBA" id="ARBA00004141"/>
    </source>
</evidence>
<evidence type="ECO:0000313" key="13">
    <source>
        <dbReference type="Proteomes" id="UP000887013"/>
    </source>
</evidence>
<evidence type="ECO:0000256" key="4">
    <source>
        <dbReference type="ARBA" id="ARBA00022882"/>
    </source>
</evidence>
<comment type="subcellular location">
    <subcellularLocation>
        <location evidence="1">Membrane</location>
        <topology evidence="1">Multi-pass membrane protein</topology>
    </subcellularLocation>
</comment>
<dbReference type="SUPFAM" id="SSF81324">
    <property type="entry name" value="Voltage-gated potassium channels"/>
    <property type="match status" value="1"/>
</dbReference>
<evidence type="ECO:0000256" key="6">
    <source>
        <dbReference type="ARBA" id="ARBA00023065"/>
    </source>
</evidence>
<dbReference type="GO" id="GO:0008331">
    <property type="term" value="F:high voltage-gated calcium channel activity"/>
    <property type="evidence" value="ECO:0007669"/>
    <property type="project" value="TreeGrafter"/>
</dbReference>
<evidence type="ECO:0000256" key="5">
    <source>
        <dbReference type="ARBA" id="ARBA00022989"/>
    </source>
</evidence>
<protein>
    <recommendedName>
        <fullName evidence="11">Cyclic nucleotide-binding domain-containing protein</fullName>
    </recommendedName>
</protein>
<feature type="transmembrane region" description="Helical" evidence="10">
    <location>
        <begin position="229"/>
        <end position="259"/>
    </location>
</feature>
<dbReference type="GO" id="GO:0005891">
    <property type="term" value="C:voltage-gated calcium channel complex"/>
    <property type="evidence" value="ECO:0007669"/>
    <property type="project" value="TreeGrafter"/>
</dbReference>
<name>A0A8X6JXT0_NEPPI</name>
<dbReference type="InterPro" id="IPR050599">
    <property type="entry name" value="VDCC_alpha-1_subunit"/>
</dbReference>
<evidence type="ECO:0000256" key="7">
    <source>
        <dbReference type="ARBA" id="ARBA00023136"/>
    </source>
</evidence>
<reference evidence="12" key="1">
    <citation type="submission" date="2020-08" db="EMBL/GenBank/DDBJ databases">
        <title>Multicomponent nature underlies the extraordinary mechanical properties of spider dragline silk.</title>
        <authorList>
            <person name="Kono N."/>
            <person name="Nakamura H."/>
            <person name="Mori M."/>
            <person name="Yoshida Y."/>
            <person name="Ohtoshi R."/>
            <person name="Malay A.D."/>
            <person name="Moran D.A.P."/>
            <person name="Tomita M."/>
            <person name="Numata K."/>
            <person name="Arakawa K."/>
        </authorList>
    </citation>
    <scope>NUCLEOTIDE SEQUENCE</scope>
</reference>
<evidence type="ECO:0000256" key="2">
    <source>
        <dbReference type="ARBA" id="ARBA00022448"/>
    </source>
</evidence>
<keyword evidence="6" id="KW-0406">Ion transport</keyword>
<dbReference type="PANTHER" id="PTHR45628">
    <property type="entry name" value="VOLTAGE-DEPENDENT CALCIUM CHANNEL TYPE A SUBUNIT ALPHA-1"/>
    <property type="match status" value="1"/>
</dbReference>
<keyword evidence="3 10" id="KW-0812">Transmembrane</keyword>
<evidence type="ECO:0000256" key="9">
    <source>
        <dbReference type="ARBA" id="ARBA00023303"/>
    </source>
</evidence>
<keyword evidence="9" id="KW-0407">Ion channel</keyword>
<keyword evidence="5 10" id="KW-1133">Transmembrane helix</keyword>
<dbReference type="InterPro" id="IPR014710">
    <property type="entry name" value="RmlC-like_jellyroll"/>
</dbReference>
<dbReference type="GO" id="GO:0098703">
    <property type="term" value="P:calcium ion import across plasma membrane"/>
    <property type="evidence" value="ECO:0007669"/>
    <property type="project" value="TreeGrafter"/>
</dbReference>
<dbReference type="Gene3D" id="1.20.120.350">
    <property type="entry name" value="Voltage-gated potassium channels. Chain C"/>
    <property type="match status" value="1"/>
</dbReference>
<dbReference type="OrthoDB" id="441412at2759"/>